<feature type="region of interest" description="Disordered" evidence="6">
    <location>
        <begin position="201"/>
        <end position="221"/>
    </location>
</feature>
<dbReference type="PANTHER" id="PTHR23130">
    <property type="entry name" value="CYTOCHROME B561 AND DOMON DOMAIN-CONTAINING PROTEIN"/>
    <property type="match status" value="1"/>
</dbReference>
<evidence type="ECO:0000256" key="7">
    <source>
        <dbReference type="SAM" id="SignalP"/>
    </source>
</evidence>
<dbReference type="GO" id="GO:0016020">
    <property type="term" value="C:membrane"/>
    <property type="evidence" value="ECO:0007669"/>
    <property type="project" value="UniProtKB-SubCell"/>
</dbReference>
<name>A0AA88ASX6_FICCA</name>
<comment type="caution">
    <text evidence="9">The sequence shown here is derived from an EMBL/GenBank/DDBJ whole genome shotgun (WGS) entry which is preliminary data.</text>
</comment>
<evidence type="ECO:0000313" key="9">
    <source>
        <dbReference type="EMBL" id="GMN50221.1"/>
    </source>
</evidence>
<feature type="domain" description="DOMON" evidence="8">
    <location>
        <begin position="49"/>
        <end position="162"/>
    </location>
</feature>
<dbReference type="CDD" id="cd09629">
    <property type="entry name" value="DOMON_CIL1_like"/>
    <property type="match status" value="1"/>
</dbReference>
<keyword evidence="5" id="KW-0472">Membrane</keyword>
<evidence type="ECO:0000259" key="8">
    <source>
        <dbReference type="PROSITE" id="PS50836"/>
    </source>
</evidence>
<keyword evidence="2" id="KW-0813">Transport</keyword>
<evidence type="ECO:0000256" key="4">
    <source>
        <dbReference type="ARBA" id="ARBA00022982"/>
    </source>
</evidence>
<dbReference type="EMBL" id="BTGU01000033">
    <property type="protein sequence ID" value="GMN50221.1"/>
    <property type="molecule type" value="Genomic_DNA"/>
</dbReference>
<evidence type="ECO:0000256" key="6">
    <source>
        <dbReference type="SAM" id="MobiDB-lite"/>
    </source>
</evidence>
<dbReference type="InterPro" id="IPR005018">
    <property type="entry name" value="DOMON_domain"/>
</dbReference>
<dbReference type="PROSITE" id="PS50836">
    <property type="entry name" value="DOMON"/>
    <property type="match status" value="1"/>
</dbReference>
<accession>A0AA88ASX6</accession>
<dbReference type="PANTHER" id="PTHR23130:SF157">
    <property type="entry name" value="AUXIN-INDUCED IN ROOT CULTURES PROTEIN 12"/>
    <property type="match status" value="1"/>
</dbReference>
<evidence type="ECO:0000256" key="2">
    <source>
        <dbReference type="ARBA" id="ARBA00022448"/>
    </source>
</evidence>
<protein>
    <recommendedName>
        <fullName evidence="8">DOMON domain-containing protein</fullName>
    </recommendedName>
</protein>
<organism evidence="9 10">
    <name type="scientific">Ficus carica</name>
    <name type="common">Common fig</name>
    <dbReference type="NCBI Taxonomy" id="3494"/>
    <lineage>
        <taxon>Eukaryota</taxon>
        <taxon>Viridiplantae</taxon>
        <taxon>Streptophyta</taxon>
        <taxon>Embryophyta</taxon>
        <taxon>Tracheophyta</taxon>
        <taxon>Spermatophyta</taxon>
        <taxon>Magnoliopsida</taxon>
        <taxon>eudicotyledons</taxon>
        <taxon>Gunneridae</taxon>
        <taxon>Pentapetalae</taxon>
        <taxon>rosids</taxon>
        <taxon>fabids</taxon>
        <taxon>Rosales</taxon>
        <taxon>Moraceae</taxon>
        <taxon>Ficeae</taxon>
        <taxon>Ficus</taxon>
    </lineage>
</organism>
<dbReference type="InterPro" id="IPR045265">
    <property type="entry name" value="AIR12_DOMON"/>
</dbReference>
<dbReference type="AlphaFoldDB" id="A0AA88ASX6"/>
<reference evidence="9" key="1">
    <citation type="submission" date="2023-07" db="EMBL/GenBank/DDBJ databases">
        <title>draft genome sequence of fig (Ficus carica).</title>
        <authorList>
            <person name="Takahashi T."/>
            <person name="Nishimura K."/>
        </authorList>
    </citation>
    <scope>NUCLEOTIDE SEQUENCE</scope>
</reference>
<feature type="signal peptide" evidence="7">
    <location>
        <begin position="1"/>
        <end position="26"/>
    </location>
</feature>
<evidence type="ECO:0000256" key="1">
    <source>
        <dbReference type="ARBA" id="ARBA00004370"/>
    </source>
</evidence>
<keyword evidence="4" id="KW-0249">Electron transport</keyword>
<dbReference type="Gramene" id="FCD_00000200-RA">
    <property type="protein sequence ID" value="FCD_00000200-RA:cds"/>
    <property type="gene ID" value="FCD_00000200"/>
</dbReference>
<proteinExistence type="predicted"/>
<evidence type="ECO:0000256" key="3">
    <source>
        <dbReference type="ARBA" id="ARBA00022729"/>
    </source>
</evidence>
<evidence type="ECO:0000313" key="10">
    <source>
        <dbReference type="Proteomes" id="UP001187192"/>
    </source>
</evidence>
<comment type="subcellular location">
    <subcellularLocation>
        <location evidence="1">Membrane</location>
    </subcellularLocation>
</comment>
<keyword evidence="10" id="KW-1185">Reference proteome</keyword>
<feature type="compositionally biased region" description="Low complexity" evidence="6">
    <location>
        <begin position="201"/>
        <end position="212"/>
    </location>
</feature>
<dbReference type="Proteomes" id="UP001187192">
    <property type="component" value="Unassembled WGS sequence"/>
</dbReference>
<keyword evidence="3 7" id="KW-0732">Signal</keyword>
<dbReference type="Pfam" id="PF04526">
    <property type="entry name" value="DUF568"/>
    <property type="match status" value="1"/>
</dbReference>
<gene>
    <name evidence="9" type="ORF">TIFTF001_019388</name>
</gene>
<sequence length="255" mass="26773">MAFPSSPFLLLALSLSILLIISPAESQTCKSQKFSSNKFFANCSDLPVLSSHLHWTYNATNSSLSVAFTAPPAKSDGWVAWAINPTGTGMAGAQAFVAVRHSNGSILLQTYNITSYSMLMPAKLSFAVWDESTEYADGKITIFASAKVPEKAESLNYIWQVGPGINQTTGFLLMHEFKPDNLNAKAKLNLVSGTTVIAPSGSPAASPSPAGSTNGTGNAPAPGKNGAVSLFGSRESFGFSIASLLMVFVNLVVAL</sequence>
<evidence type="ECO:0000256" key="5">
    <source>
        <dbReference type="ARBA" id="ARBA00023136"/>
    </source>
</evidence>
<feature type="chain" id="PRO_5041688260" description="DOMON domain-containing protein" evidence="7">
    <location>
        <begin position="27"/>
        <end position="255"/>
    </location>
</feature>